<protein>
    <recommendedName>
        <fullName evidence="1">MULE transposase domain-containing protein</fullName>
    </recommendedName>
</protein>
<proteinExistence type="predicted"/>
<sequence>MAQQLGKEDDLLYPHFIITDDAAAAHVGTKKLFPNTQMQLCIWHICTNVLKAVNERWIGEKEQQNLPFDDWHALSKKPASDAHPRGKQVTQKDFLRSWKLVMYAKTTEDLRARWRDFRT</sequence>
<comment type="caution">
    <text evidence="2">The sequence shown here is derived from an EMBL/GenBank/DDBJ whole genome shotgun (WGS) entry which is preliminary data.</text>
</comment>
<dbReference type="Proteomes" id="UP001152087">
    <property type="component" value="Unassembled WGS sequence"/>
</dbReference>
<organism evidence="2 3">
    <name type="scientific">Fusarium falciforme</name>
    <dbReference type="NCBI Taxonomy" id="195108"/>
    <lineage>
        <taxon>Eukaryota</taxon>
        <taxon>Fungi</taxon>
        <taxon>Dikarya</taxon>
        <taxon>Ascomycota</taxon>
        <taxon>Pezizomycotina</taxon>
        <taxon>Sordariomycetes</taxon>
        <taxon>Hypocreomycetidae</taxon>
        <taxon>Hypocreales</taxon>
        <taxon>Nectriaceae</taxon>
        <taxon>Fusarium</taxon>
        <taxon>Fusarium solani species complex</taxon>
    </lineage>
</organism>
<evidence type="ECO:0000313" key="2">
    <source>
        <dbReference type="EMBL" id="KAJ4176353.1"/>
    </source>
</evidence>
<gene>
    <name evidence="2" type="ORF">NW755_014457</name>
</gene>
<dbReference type="AlphaFoldDB" id="A0A9W8QTD1"/>
<keyword evidence="3" id="KW-1185">Reference proteome</keyword>
<reference evidence="2" key="1">
    <citation type="submission" date="2022-09" db="EMBL/GenBank/DDBJ databases">
        <title>Fusarium specimens isolated from Avocado Roots.</title>
        <authorList>
            <person name="Stajich J."/>
            <person name="Roper C."/>
            <person name="Heimlech-Rivalta G."/>
        </authorList>
    </citation>
    <scope>NUCLEOTIDE SEQUENCE</scope>
    <source>
        <strain evidence="2">A02</strain>
    </source>
</reference>
<evidence type="ECO:0000313" key="3">
    <source>
        <dbReference type="Proteomes" id="UP001152087"/>
    </source>
</evidence>
<name>A0A9W8QTD1_9HYPO</name>
<accession>A0A9W8QTD1</accession>
<feature type="domain" description="MULE transposase" evidence="1">
    <location>
        <begin position="12"/>
        <end position="48"/>
    </location>
</feature>
<evidence type="ECO:0000259" key="1">
    <source>
        <dbReference type="Pfam" id="PF10551"/>
    </source>
</evidence>
<dbReference type="Pfam" id="PF10551">
    <property type="entry name" value="MULE"/>
    <property type="match status" value="1"/>
</dbReference>
<dbReference type="InterPro" id="IPR018289">
    <property type="entry name" value="MULE_transposase_dom"/>
</dbReference>
<dbReference type="EMBL" id="JAOQAV010000199">
    <property type="protein sequence ID" value="KAJ4176353.1"/>
    <property type="molecule type" value="Genomic_DNA"/>
</dbReference>